<dbReference type="Proteomes" id="UP000006911">
    <property type="component" value="Unassembled WGS sequence"/>
</dbReference>
<dbReference type="RefSeq" id="XP_002839969.1">
    <property type="nucleotide sequence ID" value="XM_002839923.1"/>
</dbReference>
<keyword evidence="2" id="KW-1185">Reference proteome</keyword>
<proteinExistence type="predicted"/>
<protein>
    <submittedName>
        <fullName evidence="1">(Perigord truffle) hypothetical protein</fullName>
    </submittedName>
</protein>
<evidence type="ECO:0000313" key="1">
    <source>
        <dbReference type="EMBL" id="CAZ84160.1"/>
    </source>
</evidence>
<dbReference type="EMBL" id="FN430322">
    <property type="protein sequence ID" value="CAZ84160.1"/>
    <property type="molecule type" value="Genomic_DNA"/>
</dbReference>
<dbReference type="KEGG" id="tml:GSTUM_00008229001"/>
<gene>
    <name evidence="1" type="ORF">GSTUM_00008229001</name>
</gene>
<dbReference type="GeneID" id="9183493"/>
<dbReference type="AlphaFoldDB" id="D5GI17"/>
<name>D5GI17_TUBMM</name>
<organism evidence="1 2">
    <name type="scientific">Tuber melanosporum (strain Mel28)</name>
    <name type="common">Perigord black truffle</name>
    <dbReference type="NCBI Taxonomy" id="656061"/>
    <lineage>
        <taxon>Eukaryota</taxon>
        <taxon>Fungi</taxon>
        <taxon>Dikarya</taxon>
        <taxon>Ascomycota</taxon>
        <taxon>Pezizomycotina</taxon>
        <taxon>Pezizomycetes</taxon>
        <taxon>Pezizales</taxon>
        <taxon>Tuberaceae</taxon>
        <taxon>Tuber</taxon>
    </lineage>
</organism>
<dbReference type="HOGENOM" id="CLU_2905802_0_0_1"/>
<sequence length="62" mass="7299">MRVTRERGVYTYDFLTRAPRAAVEFELLLLCFNSRGISQSRIWDRYRGDNKQMGKSGISLIR</sequence>
<dbReference type="InParanoid" id="D5GI17"/>
<accession>D5GI17</accession>
<reference evidence="1 2" key="1">
    <citation type="journal article" date="2010" name="Nature">
        <title>Perigord black truffle genome uncovers evolutionary origins and mechanisms of symbiosis.</title>
        <authorList>
            <person name="Martin F."/>
            <person name="Kohler A."/>
            <person name="Murat C."/>
            <person name="Balestrini R."/>
            <person name="Coutinho P.M."/>
            <person name="Jaillon O."/>
            <person name="Montanini B."/>
            <person name="Morin E."/>
            <person name="Noel B."/>
            <person name="Percudani R."/>
            <person name="Porcel B."/>
            <person name="Rubini A."/>
            <person name="Amicucci A."/>
            <person name="Amselem J."/>
            <person name="Anthouard V."/>
            <person name="Arcioni S."/>
            <person name="Artiguenave F."/>
            <person name="Aury J.M."/>
            <person name="Ballario P."/>
            <person name="Bolchi A."/>
            <person name="Brenna A."/>
            <person name="Brun A."/>
            <person name="Buee M."/>
            <person name="Cantarel B."/>
            <person name="Chevalier G."/>
            <person name="Couloux A."/>
            <person name="Da Silva C."/>
            <person name="Denoeud F."/>
            <person name="Duplessis S."/>
            <person name="Ghignone S."/>
            <person name="Hilselberger B."/>
            <person name="Iotti M."/>
            <person name="Marcais B."/>
            <person name="Mello A."/>
            <person name="Miranda M."/>
            <person name="Pacioni G."/>
            <person name="Quesneville H."/>
            <person name="Riccioni C."/>
            <person name="Ruotolo R."/>
            <person name="Splivallo R."/>
            <person name="Stocchi V."/>
            <person name="Tisserant E."/>
            <person name="Viscomi A.R."/>
            <person name="Zambonelli A."/>
            <person name="Zampieri E."/>
            <person name="Henrissat B."/>
            <person name="Lebrun M.H."/>
            <person name="Paolocci F."/>
            <person name="Bonfante P."/>
            <person name="Ottonello S."/>
            <person name="Wincker P."/>
        </authorList>
    </citation>
    <scope>NUCLEOTIDE SEQUENCE [LARGE SCALE GENOMIC DNA]</scope>
    <source>
        <strain evidence="1 2">Mel28</strain>
    </source>
</reference>
<evidence type="ECO:0000313" key="2">
    <source>
        <dbReference type="Proteomes" id="UP000006911"/>
    </source>
</evidence>